<dbReference type="Pfam" id="PF00593">
    <property type="entry name" value="TonB_dep_Rec_b-barrel"/>
    <property type="match status" value="1"/>
</dbReference>
<dbReference type="InterPro" id="IPR037066">
    <property type="entry name" value="Plug_dom_sf"/>
</dbReference>
<dbReference type="Pfam" id="PF07715">
    <property type="entry name" value="Plug"/>
    <property type="match status" value="1"/>
</dbReference>
<gene>
    <name evidence="12" type="ORF">RM545_14905</name>
</gene>
<reference evidence="12 13" key="1">
    <citation type="submission" date="2023-09" db="EMBL/GenBank/DDBJ databases">
        <authorList>
            <person name="Rey-Velasco X."/>
        </authorList>
    </citation>
    <scope>NUCLEOTIDE SEQUENCE [LARGE SCALE GENOMIC DNA]</scope>
    <source>
        <strain evidence="12 13">F260</strain>
    </source>
</reference>
<sequence>MNEKLLIIDNHLWKKFLFFLFLIIGFGAYAQTTTVTGTVSDDVGPIPGVTVLVQGTNNGTTTDFDGNYSLTNVPADATLQFSFIGFAPQEVPVNGRTEIDITLEEDTESLEEIVVVGYGTQTRESVTGSVVSVKGEELNEVKTANFQEALIGRAAGVNISTTSTRPGAAPQVRIRGVRSLSGNNDPLVVLNGIPFAGGLSDINSNDIESLDILKDASATAIYGSRGANGVILITTKSGREGQEATFSYNTYYAIKEVFAKYPMMNAAQLIQLRADVAANNDGVPIFGLAGDEDLGNNTDWQDLLYGTGLQTTHDMSVQGGSEKGSYNIGLGYFKETSVVPEDSFQRYSLRAQVDQEVGSLFSFGLNSVMNFNNTSSIVGVYDVLAASPLLSPYDENGNFLSSVRRQTQADDIWIPTRNEINRIGEGRKNQQLDYGSYNNIYAQVKIPWVEGLKFRINTGLNFRTSRDGNFTGRGVFSFNETNPSSASYNTSNTRDYVIENQLLFDRTFADKHQVNFVGLFSAQHTEYDDSNLSVRNIPNEQSLWYNLDTALSEDILGYGTNYSASGLLSYMGRVMYQYDDRYLFTATVRSDGSSRLAPGYEWVTYPAVSVGWNIANESFMENVDPIGLLKLRAGYGETSNQAIAPYSTQGRLSTRNYNFGSTFAQGYFVSQLPNPSLGWEFSETYNFGLDFRLFNNRISGAVEYYITNTSDILYGLGLPATSGVGNVTSNIGETQNKGMEFTLDGTIINNPDGFTWDAGINLYYNRNEIVSLATGEDRNEGQLWFVGSPINVIYDQEYVGLWNESDPLFQYLDILEPGGNVGMVKVRYTGEFNEDGSPVRAINADDRIIQDPTPDFQGGFNTRLAYKNFDLNIIGTFQRGGLVYSTLYGSAGYLNLLTGRRGNVDVDYWTPTNTDARFPAPGGIQSGDNPKYGSTLGLFDASYVKIRAMTLGYNFDRDLTSNIGMQNIRLYASAQNPFVFFSPFHDESGLDPEITNSAVDGNGNRQNVAVNTGNISSGIQTIGANVPSTRNFLLGLNISF</sequence>
<protein>
    <submittedName>
        <fullName evidence="12">TonB-dependent receptor</fullName>
    </submittedName>
</protein>
<keyword evidence="3 8" id="KW-1134">Transmembrane beta strand</keyword>
<keyword evidence="4 8" id="KW-0812">Transmembrane</keyword>
<comment type="subcellular location">
    <subcellularLocation>
        <location evidence="1 8">Cell outer membrane</location>
        <topology evidence="1 8">Multi-pass membrane protein</topology>
    </subcellularLocation>
</comment>
<dbReference type="InterPro" id="IPR039426">
    <property type="entry name" value="TonB-dep_rcpt-like"/>
</dbReference>
<comment type="similarity">
    <text evidence="8 9">Belongs to the TonB-dependent receptor family.</text>
</comment>
<evidence type="ECO:0000256" key="1">
    <source>
        <dbReference type="ARBA" id="ARBA00004571"/>
    </source>
</evidence>
<evidence type="ECO:0000256" key="4">
    <source>
        <dbReference type="ARBA" id="ARBA00022692"/>
    </source>
</evidence>
<keyword evidence="5 9" id="KW-0798">TonB box</keyword>
<name>A0ABU3CNR0_9FLAO</name>
<evidence type="ECO:0000259" key="10">
    <source>
        <dbReference type="Pfam" id="PF00593"/>
    </source>
</evidence>
<keyword evidence="13" id="KW-1185">Reference proteome</keyword>
<accession>A0ABU3CNR0</accession>
<evidence type="ECO:0000313" key="13">
    <source>
        <dbReference type="Proteomes" id="UP001245285"/>
    </source>
</evidence>
<keyword evidence="2 8" id="KW-0813">Transport</keyword>
<dbReference type="EMBL" id="JAVRHO010000025">
    <property type="protein sequence ID" value="MDT0647985.1"/>
    <property type="molecule type" value="Genomic_DNA"/>
</dbReference>
<keyword evidence="12" id="KW-0675">Receptor</keyword>
<evidence type="ECO:0000256" key="2">
    <source>
        <dbReference type="ARBA" id="ARBA00022448"/>
    </source>
</evidence>
<evidence type="ECO:0000256" key="9">
    <source>
        <dbReference type="RuleBase" id="RU003357"/>
    </source>
</evidence>
<dbReference type="Proteomes" id="UP001245285">
    <property type="component" value="Unassembled WGS sequence"/>
</dbReference>
<dbReference type="NCBIfam" id="TIGR04056">
    <property type="entry name" value="OMP_RagA_SusC"/>
    <property type="match status" value="1"/>
</dbReference>
<dbReference type="Gene3D" id="2.60.40.1120">
    <property type="entry name" value="Carboxypeptidase-like, regulatory domain"/>
    <property type="match status" value="1"/>
</dbReference>
<dbReference type="Pfam" id="PF13715">
    <property type="entry name" value="CarbopepD_reg_2"/>
    <property type="match status" value="1"/>
</dbReference>
<dbReference type="InterPro" id="IPR008969">
    <property type="entry name" value="CarboxyPept-like_regulatory"/>
</dbReference>
<dbReference type="NCBIfam" id="TIGR04057">
    <property type="entry name" value="SusC_RagA_signa"/>
    <property type="match status" value="1"/>
</dbReference>
<dbReference type="PROSITE" id="PS52016">
    <property type="entry name" value="TONB_DEPENDENT_REC_3"/>
    <property type="match status" value="1"/>
</dbReference>
<dbReference type="InterPro" id="IPR036942">
    <property type="entry name" value="Beta-barrel_TonB_sf"/>
</dbReference>
<dbReference type="Gene3D" id="2.40.170.20">
    <property type="entry name" value="TonB-dependent receptor, beta-barrel domain"/>
    <property type="match status" value="1"/>
</dbReference>
<dbReference type="InterPro" id="IPR023996">
    <property type="entry name" value="TonB-dep_OMP_SusC/RagA"/>
</dbReference>
<organism evidence="12 13">
    <name type="scientific">Autumnicola lenta</name>
    <dbReference type="NCBI Taxonomy" id="3075593"/>
    <lineage>
        <taxon>Bacteria</taxon>
        <taxon>Pseudomonadati</taxon>
        <taxon>Bacteroidota</taxon>
        <taxon>Flavobacteriia</taxon>
        <taxon>Flavobacteriales</taxon>
        <taxon>Flavobacteriaceae</taxon>
        <taxon>Autumnicola</taxon>
    </lineage>
</organism>
<keyword evidence="7 8" id="KW-0998">Cell outer membrane</keyword>
<evidence type="ECO:0000256" key="8">
    <source>
        <dbReference type="PROSITE-ProRule" id="PRU01360"/>
    </source>
</evidence>
<evidence type="ECO:0000256" key="3">
    <source>
        <dbReference type="ARBA" id="ARBA00022452"/>
    </source>
</evidence>
<feature type="domain" description="TonB-dependent receptor plug" evidence="11">
    <location>
        <begin position="124"/>
        <end position="230"/>
    </location>
</feature>
<evidence type="ECO:0000259" key="11">
    <source>
        <dbReference type="Pfam" id="PF07715"/>
    </source>
</evidence>
<keyword evidence="6 8" id="KW-0472">Membrane</keyword>
<dbReference type="InterPro" id="IPR000531">
    <property type="entry name" value="Beta-barrel_TonB"/>
</dbReference>
<dbReference type="Gene3D" id="2.170.130.10">
    <property type="entry name" value="TonB-dependent receptor, plug domain"/>
    <property type="match status" value="1"/>
</dbReference>
<dbReference type="SUPFAM" id="SSF56935">
    <property type="entry name" value="Porins"/>
    <property type="match status" value="1"/>
</dbReference>
<comment type="caution">
    <text evidence="12">The sequence shown here is derived from an EMBL/GenBank/DDBJ whole genome shotgun (WGS) entry which is preliminary data.</text>
</comment>
<proteinExistence type="inferred from homology"/>
<evidence type="ECO:0000313" key="12">
    <source>
        <dbReference type="EMBL" id="MDT0647985.1"/>
    </source>
</evidence>
<evidence type="ECO:0000256" key="7">
    <source>
        <dbReference type="ARBA" id="ARBA00023237"/>
    </source>
</evidence>
<dbReference type="InterPro" id="IPR012910">
    <property type="entry name" value="Plug_dom"/>
</dbReference>
<feature type="domain" description="TonB-dependent receptor-like beta-barrel" evidence="10">
    <location>
        <begin position="476"/>
        <end position="967"/>
    </location>
</feature>
<dbReference type="InterPro" id="IPR023997">
    <property type="entry name" value="TonB-dep_OMP_SusC/RagA_CS"/>
</dbReference>
<dbReference type="RefSeq" id="WP_311496085.1">
    <property type="nucleotide sequence ID" value="NZ_JAVRHO010000025.1"/>
</dbReference>
<evidence type="ECO:0000256" key="5">
    <source>
        <dbReference type="ARBA" id="ARBA00023077"/>
    </source>
</evidence>
<evidence type="ECO:0000256" key="6">
    <source>
        <dbReference type="ARBA" id="ARBA00023136"/>
    </source>
</evidence>
<dbReference type="SUPFAM" id="SSF49464">
    <property type="entry name" value="Carboxypeptidase regulatory domain-like"/>
    <property type="match status" value="1"/>
</dbReference>